<evidence type="ECO:0000313" key="5">
    <source>
        <dbReference type="EMBL" id="TKB50185.1"/>
    </source>
</evidence>
<gene>
    <name evidence="5" type="ORF">FCL42_19425</name>
</gene>
<dbReference type="AlphaFoldDB" id="A0A4U1BFX7"/>
<dbReference type="GO" id="GO:0016020">
    <property type="term" value="C:membrane"/>
    <property type="evidence" value="ECO:0007669"/>
    <property type="project" value="UniProtKB-SubCell"/>
</dbReference>
<accession>A0A4U1BFX7</accession>
<organism evidence="5 6">
    <name type="scientific">Ferrimonas aestuarii</name>
    <dbReference type="NCBI Taxonomy" id="2569539"/>
    <lineage>
        <taxon>Bacteria</taxon>
        <taxon>Pseudomonadati</taxon>
        <taxon>Pseudomonadota</taxon>
        <taxon>Gammaproteobacteria</taxon>
        <taxon>Alteromonadales</taxon>
        <taxon>Ferrimonadaceae</taxon>
        <taxon>Ferrimonas</taxon>
    </lineage>
</organism>
<dbReference type="InterPro" id="IPR006664">
    <property type="entry name" value="OMP_bac"/>
</dbReference>
<dbReference type="InterPro" id="IPR006665">
    <property type="entry name" value="OmpA-like"/>
</dbReference>
<proteinExistence type="predicted"/>
<evidence type="ECO:0000256" key="3">
    <source>
        <dbReference type="PROSITE-ProRule" id="PRU00473"/>
    </source>
</evidence>
<comment type="subcellular location">
    <subcellularLocation>
        <location evidence="1">Membrane</location>
    </subcellularLocation>
</comment>
<dbReference type="PROSITE" id="PS51123">
    <property type="entry name" value="OMPA_2"/>
    <property type="match status" value="1"/>
</dbReference>
<name>A0A4U1BFX7_9GAMM</name>
<dbReference type="OrthoDB" id="9782229at2"/>
<reference evidence="5 6" key="1">
    <citation type="submission" date="2019-04" db="EMBL/GenBank/DDBJ databases">
        <authorList>
            <person name="Hwang J.C."/>
        </authorList>
    </citation>
    <scope>NUCLEOTIDE SEQUENCE [LARGE SCALE GENOMIC DNA]</scope>
    <source>
        <strain evidence="5 6">IMCC35002</strain>
    </source>
</reference>
<dbReference type="Proteomes" id="UP000305675">
    <property type="component" value="Unassembled WGS sequence"/>
</dbReference>
<evidence type="ECO:0000256" key="1">
    <source>
        <dbReference type="ARBA" id="ARBA00004370"/>
    </source>
</evidence>
<dbReference type="PRINTS" id="PR01021">
    <property type="entry name" value="OMPADOMAIN"/>
</dbReference>
<evidence type="ECO:0000313" key="6">
    <source>
        <dbReference type="Proteomes" id="UP000305675"/>
    </source>
</evidence>
<sequence length="156" mass="16978">MKFTLINIGIALLSFAATEVKPSPTPIEQLALKDQPRPITPVYQQEPEPTLPSYLYFGLDSASLAPSELAKLAQVVAFLDSNRSYDVFLMGYADALGNSGYNQGLGMRRAQSVASFISHSFPNSRLKITLGSNGEVAADGRSGREFRKVEVKLLPK</sequence>
<evidence type="ECO:0000256" key="2">
    <source>
        <dbReference type="ARBA" id="ARBA00023136"/>
    </source>
</evidence>
<dbReference type="EMBL" id="SWCJ01000022">
    <property type="protein sequence ID" value="TKB50185.1"/>
    <property type="molecule type" value="Genomic_DNA"/>
</dbReference>
<keyword evidence="2 3" id="KW-0472">Membrane</keyword>
<evidence type="ECO:0000259" key="4">
    <source>
        <dbReference type="PROSITE" id="PS51123"/>
    </source>
</evidence>
<dbReference type="InterPro" id="IPR036737">
    <property type="entry name" value="OmpA-like_sf"/>
</dbReference>
<comment type="caution">
    <text evidence="5">The sequence shown here is derived from an EMBL/GenBank/DDBJ whole genome shotgun (WGS) entry which is preliminary data.</text>
</comment>
<feature type="domain" description="OmpA-like" evidence="4">
    <location>
        <begin position="44"/>
        <end position="156"/>
    </location>
</feature>
<dbReference type="Pfam" id="PF00691">
    <property type="entry name" value="OmpA"/>
    <property type="match status" value="1"/>
</dbReference>
<protein>
    <submittedName>
        <fullName evidence="5">OmpA family protein</fullName>
    </submittedName>
</protein>
<dbReference type="CDD" id="cd07185">
    <property type="entry name" value="OmpA_C-like"/>
    <property type="match status" value="1"/>
</dbReference>
<dbReference type="SUPFAM" id="SSF103088">
    <property type="entry name" value="OmpA-like"/>
    <property type="match status" value="1"/>
</dbReference>
<keyword evidence="6" id="KW-1185">Reference proteome</keyword>
<dbReference type="Gene3D" id="3.30.1330.60">
    <property type="entry name" value="OmpA-like domain"/>
    <property type="match status" value="1"/>
</dbReference>
<dbReference type="RefSeq" id="WP_136865091.1">
    <property type="nucleotide sequence ID" value="NZ_SWCJ01000022.1"/>
</dbReference>